<dbReference type="AlphaFoldDB" id="A0A3M7T9D5"/>
<evidence type="ECO:0000313" key="2">
    <source>
        <dbReference type="Proteomes" id="UP000276133"/>
    </source>
</evidence>
<comment type="caution">
    <text evidence="1">The sequence shown here is derived from an EMBL/GenBank/DDBJ whole genome shotgun (WGS) entry which is preliminary data.</text>
</comment>
<dbReference type="EMBL" id="REGN01000094">
    <property type="protein sequence ID" value="RNA44527.1"/>
    <property type="molecule type" value="Genomic_DNA"/>
</dbReference>
<name>A0A3M7T9D5_BRAPC</name>
<accession>A0A3M7T9D5</accession>
<sequence length="60" mass="7117">MVRAKLKRNPNDQDRLRKLKSNGTSDLLIISRAQLTHINVWDTELKEYQKFVQNIMTHPI</sequence>
<protein>
    <submittedName>
        <fullName evidence="1">Uncharacterized protein</fullName>
    </submittedName>
</protein>
<dbReference type="Proteomes" id="UP000276133">
    <property type="component" value="Unassembled WGS sequence"/>
</dbReference>
<gene>
    <name evidence="1" type="ORF">BpHYR1_047438</name>
</gene>
<organism evidence="1 2">
    <name type="scientific">Brachionus plicatilis</name>
    <name type="common">Marine rotifer</name>
    <name type="synonym">Brachionus muelleri</name>
    <dbReference type="NCBI Taxonomy" id="10195"/>
    <lineage>
        <taxon>Eukaryota</taxon>
        <taxon>Metazoa</taxon>
        <taxon>Spiralia</taxon>
        <taxon>Gnathifera</taxon>
        <taxon>Rotifera</taxon>
        <taxon>Eurotatoria</taxon>
        <taxon>Monogononta</taxon>
        <taxon>Pseudotrocha</taxon>
        <taxon>Ploima</taxon>
        <taxon>Brachionidae</taxon>
        <taxon>Brachionus</taxon>
    </lineage>
</organism>
<reference evidence="1 2" key="1">
    <citation type="journal article" date="2018" name="Sci. Rep.">
        <title>Genomic signatures of local adaptation to the degree of environmental predictability in rotifers.</title>
        <authorList>
            <person name="Franch-Gras L."/>
            <person name="Hahn C."/>
            <person name="Garcia-Roger E.M."/>
            <person name="Carmona M.J."/>
            <person name="Serra M."/>
            <person name="Gomez A."/>
        </authorList>
    </citation>
    <scope>NUCLEOTIDE SEQUENCE [LARGE SCALE GENOMIC DNA]</scope>
    <source>
        <strain evidence="1">HYR1</strain>
    </source>
</reference>
<proteinExistence type="predicted"/>
<keyword evidence="2" id="KW-1185">Reference proteome</keyword>
<evidence type="ECO:0000313" key="1">
    <source>
        <dbReference type="EMBL" id="RNA44527.1"/>
    </source>
</evidence>